<gene>
    <name evidence="2" type="ORF">AKN88_00970</name>
</gene>
<evidence type="ECO:0000256" key="1">
    <source>
        <dbReference type="SAM" id="Phobius"/>
    </source>
</evidence>
<dbReference type="RefSeq" id="WP_053099574.1">
    <property type="nucleotide sequence ID" value="NZ_CP012358.1"/>
</dbReference>
<feature type="transmembrane region" description="Helical" evidence="1">
    <location>
        <begin position="21"/>
        <end position="44"/>
    </location>
</feature>
<proteinExistence type="predicted"/>
<dbReference type="InterPro" id="IPR025498">
    <property type="entry name" value="DUF4389"/>
</dbReference>
<dbReference type="AlphaFoldDB" id="A0A0K1XBV6"/>
<dbReference type="Pfam" id="PF14333">
    <property type="entry name" value="DUF4389"/>
    <property type="match status" value="1"/>
</dbReference>
<evidence type="ECO:0000313" key="3">
    <source>
        <dbReference type="Proteomes" id="UP000063953"/>
    </source>
</evidence>
<evidence type="ECO:0000313" key="2">
    <source>
        <dbReference type="EMBL" id="AKX58668.1"/>
    </source>
</evidence>
<dbReference type="EMBL" id="CP012365">
    <property type="protein sequence ID" value="AKX58668.1"/>
    <property type="molecule type" value="Genomic_DNA"/>
</dbReference>
<accession>A0A0K1XBV6</accession>
<dbReference type="Proteomes" id="UP000063953">
    <property type="component" value="Chromosome"/>
</dbReference>
<name>A0A0K1XBV6_9GAMM</name>
<sequence>MQASAKRLGRESLVIRILWMLLFLLAWQIAAPLLAVMVLLQLVYRLVQGQPHLGLMQWGDSLSQYLMQIGRFGAFQTEEKPWPVADWPAPETPKAIKVSPAAEVTAPKE</sequence>
<dbReference type="OrthoDB" id="5766995at2"/>
<keyword evidence="1" id="KW-0472">Membrane</keyword>
<keyword evidence="3" id="KW-1185">Reference proteome</keyword>
<keyword evidence="1" id="KW-1133">Transmembrane helix</keyword>
<organism evidence="2 3">
    <name type="scientific">Thiopseudomonas alkaliphila</name>
    <dbReference type="NCBI Taxonomy" id="1697053"/>
    <lineage>
        <taxon>Bacteria</taxon>
        <taxon>Pseudomonadati</taxon>
        <taxon>Pseudomonadota</taxon>
        <taxon>Gammaproteobacteria</taxon>
        <taxon>Pseudomonadales</taxon>
        <taxon>Pseudomonadaceae</taxon>
        <taxon>Thiopseudomonas</taxon>
    </lineage>
</organism>
<dbReference type="GeneID" id="93983211"/>
<keyword evidence="1" id="KW-0812">Transmembrane</keyword>
<dbReference type="KEGG" id="pbb:AKN87_02865"/>
<protein>
    <submittedName>
        <fullName evidence="2">Lipase</fullName>
    </submittedName>
</protein>
<dbReference type="STRING" id="1697053.AKN87_02865"/>
<reference evidence="2 3" key="1">
    <citation type="journal article" date="2015" name="Genome Announc.">
        <title>Genome Sequences of Oblitimonas alkaliphila gen. nov. sp. nov. (Proposed), a Novel Bacterium of the Pseudomonadaceae Family.</title>
        <authorList>
            <person name="Lauer A.C."/>
            <person name="Nicholson A.C."/>
            <person name="Humrighouse B.W."/>
            <person name="Emery B."/>
            <person name="Drobish A."/>
            <person name="Juieng P."/>
            <person name="Loparev V."/>
            <person name="McQuiston J.R."/>
        </authorList>
    </citation>
    <scope>NUCLEOTIDE SEQUENCE [LARGE SCALE GENOMIC DNA]</scope>
    <source>
        <strain evidence="2 3">E5571</strain>
    </source>
</reference>